<comment type="caution">
    <text evidence="1">The sequence shown here is derived from an EMBL/GenBank/DDBJ whole genome shotgun (WGS) entry which is preliminary data.</text>
</comment>
<name>A0A432DST2_9FLAO</name>
<evidence type="ECO:0000313" key="2">
    <source>
        <dbReference type="Proteomes" id="UP000276953"/>
    </source>
</evidence>
<sequence>MEGLGNHVWQTSGEFVSNRRYQPSGYQKIEKDYMMTLSPSQARDYHELKSGTYQTNTVQERAVAHQIVKNQEDPVKQQGRVKKRPYKRLTANLKHQTCYR</sequence>
<reference evidence="1 2" key="1">
    <citation type="submission" date="2018-12" db="EMBL/GenBank/DDBJ databases">
        <title>Draft Genome Sequence of Chryseobacterium arthrosphaerae strain ED882-96 Isolated from the Blood of a Patient with Liver Cirrhosis in Taiwan.</title>
        <authorList>
            <person name="Lin J.-N."/>
            <person name="Lai C.-H."/>
            <person name="Yang C.-H."/>
            <person name="Huang Y.-H."/>
        </authorList>
    </citation>
    <scope>NUCLEOTIDE SEQUENCE [LARGE SCALE GENOMIC DNA]</scope>
    <source>
        <strain evidence="1 2">ED882-96</strain>
    </source>
</reference>
<evidence type="ECO:0000313" key="1">
    <source>
        <dbReference type="EMBL" id="RTZ46199.1"/>
    </source>
</evidence>
<dbReference type="Proteomes" id="UP000276953">
    <property type="component" value="Unassembled WGS sequence"/>
</dbReference>
<gene>
    <name evidence="1" type="ORF">EJ377_17340</name>
</gene>
<dbReference type="EMBL" id="RYFC01000003">
    <property type="protein sequence ID" value="RTZ46199.1"/>
    <property type="molecule type" value="Genomic_DNA"/>
</dbReference>
<accession>A0A432DST2</accession>
<dbReference type="AlphaFoldDB" id="A0A432DST2"/>
<protein>
    <submittedName>
        <fullName evidence="1">Uncharacterized protein</fullName>
    </submittedName>
</protein>
<proteinExistence type="predicted"/>
<organism evidence="1 2">
    <name type="scientific">Chryseobacterium arthrosphaerae</name>
    <dbReference type="NCBI Taxonomy" id="651561"/>
    <lineage>
        <taxon>Bacteria</taxon>
        <taxon>Pseudomonadati</taxon>
        <taxon>Bacteroidota</taxon>
        <taxon>Flavobacteriia</taxon>
        <taxon>Flavobacteriales</taxon>
        <taxon>Weeksellaceae</taxon>
        <taxon>Chryseobacterium group</taxon>
        <taxon>Chryseobacterium</taxon>
    </lineage>
</organism>